<evidence type="ECO:0000256" key="2">
    <source>
        <dbReference type="SAM" id="Phobius"/>
    </source>
</evidence>
<dbReference type="Pfam" id="PF10340">
    <property type="entry name" value="Say1_Mug180"/>
    <property type="match status" value="1"/>
</dbReference>
<evidence type="ECO:0000313" key="3">
    <source>
        <dbReference type="EMBL" id="GAM42654.1"/>
    </source>
</evidence>
<dbReference type="InterPro" id="IPR029058">
    <property type="entry name" value="AB_hydrolase_fold"/>
</dbReference>
<accession>A0A478ECH2</accession>
<keyword evidence="1" id="KW-0378">Hydrolase</keyword>
<sequence>MTATSQQPAPGSLTLWGWLCLLAKVGGIVAGLIFKAVRYPFLSRKSKTKRSFHHYIAYEGMIDFQSGLSAVEKHTVLPSTAWQCKSFAHGNNLPYEKVTLHDGTLAFLLNGSSSSTKHALGLNPFTRGSKKAAALAEEMIVAKQKANKVIVYFHGGGYVAAILPQHLHLIYSFEDKPRYKDGVVVYVLAYGLVDEKANHYPTQLRQAISLLDHIINTENIPPSNITLMGNSAGANLLLSVILHLSHPNPDVPPLNMKDDEKFAAAVAISPWCNMDTSAESMTTNANKDVLAASALEYWGGNFLGGRSLEPWNSPLQAPAEWWTDLKVGELLMIYGEDEIMRDDTEVLCKRVQSAHPQTTVYGLPGESHEQMAMTKLLHLPWISDSEKIYTAWMKERFY</sequence>
<dbReference type="EMBL" id="DF933840">
    <property type="protein sequence ID" value="GAM42654.1"/>
    <property type="molecule type" value="Genomic_DNA"/>
</dbReference>
<dbReference type="SUPFAM" id="SSF53474">
    <property type="entry name" value="alpha/beta-Hydrolases"/>
    <property type="match status" value="1"/>
</dbReference>
<evidence type="ECO:0000313" key="4">
    <source>
        <dbReference type="Proteomes" id="UP000053095"/>
    </source>
</evidence>
<dbReference type="InterPro" id="IPR050300">
    <property type="entry name" value="GDXG_lipolytic_enzyme"/>
</dbReference>
<keyword evidence="2" id="KW-0472">Membrane</keyword>
<keyword evidence="2" id="KW-1133">Transmembrane helix</keyword>
<feature type="transmembrane region" description="Helical" evidence="2">
    <location>
        <begin position="15"/>
        <end position="37"/>
    </location>
</feature>
<dbReference type="AlphaFoldDB" id="A0A478ECH2"/>
<evidence type="ECO:0008006" key="5">
    <source>
        <dbReference type="Google" id="ProtNLM"/>
    </source>
</evidence>
<dbReference type="Gene3D" id="3.40.50.1820">
    <property type="entry name" value="alpha/beta hydrolase"/>
    <property type="match status" value="1"/>
</dbReference>
<dbReference type="Proteomes" id="UP000053095">
    <property type="component" value="Unassembled WGS sequence"/>
</dbReference>
<protein>
    <recommendedName>
        <fullName evidence="5">Alpha/beta hydrolase fold-3 domain-containing protein</fullName>
    </recommendedName>
</protein>
<reference evidence="4" key="1">
    <citation type="journal article" date="2015" name="Genome Announc.">
        <title>Draft genome sequence of Talaromyces cellulolyticus strain Y-94, a source of lignocellulosic biomass-degrading enzymes.</title>
        <authorList>
            <person name="Fujii T."/>
            <person name="Koike H."/>
            <person name="Sawayama S."/>
            <person name="Yano S."/>
            <person name="Inoue H."/>
        </authorList>
    </citation>
    <scope>NUCLEOTIDE SEQUENCE [LARGE SCALE GENOMIC DNA]</scope>
    <source>
        <strain evidence="4">Y-94</strain>
    </source>
</reference>
<keyword evidence="4" id="KW-1185">Reference proteome</keyword>
<proteinExistence type="predicted"/>
<keyword evidence="2" id="KW-0812">Transmembrane</keyword>
<dbReference type="GO" id="GO:0016787">
    <property type="term" value="F:hydrolase activity"/>
    <property type="evidence" value="ECO:0007669"/>
    <property type="project" value="UniProtKB-KW"/>
</dbReference>
<dbReference type="PANTHER" id="PTHR48081:SF31">
    <property type="entry name" value="STERYL ACETYL HYDROLASE MUG81-RELATED"/>
    <property type="match status" value="1"/>
</dbReference>
<evidence type="ECO:0000256" key="1">
    <source>
        <dbReference type="ARBA" id="ARBA00022801"/>
    </source>
</evidence>
<gene>
    <name evidence="3" type="ORF">TCE0_044r16830</name>
</gene>
<name>A0A478ECH2_TALPI</name>
<organism evidence="3 4">
    <name type="scientific">Talaromyces pinophilus</name>
    <name type="common">Penicillium pinophilum</name>
    <dbReference type="NCBI Taxonomy" id="128442"/>
    <lineage>
        <taxon>Eukaryota</taxon>
        <taxon>Fungi</taxon>
        <taxon>Dikarya</taxon>
        <taxon>Ascomycota</taxon>
        <taxon>Pezizomycotina</taxon>
        <taxon>Eurotiomycetes</taxon>
        <taxon>Eurotiomycetidae</taxon>
        <taxon>Eurotiales</taxon>
        <taxon>Trichocomaceae</taxon>
        <taxon>Talaromyces</taxon>
        <taxon>Talaromyces sect. Talaromyces</taxon>
    </lineage>
</organism>
<dbReference type="InterPro" id="IPR019436">
    <property type="entry name" value="Say1-like"/>
</dbReference>
<dbReference type="PANTHER" id="PTHR48081">
    <property type="entry name" value="AB HYDROLASE SUPERFAMILY PROTEIN C4A8.06C"/>
    <property type="match status" value="1"/>
</dbReference>